<accession>A0A6I9VH57</accession>
<proteinExistence type="predicted"/>
<dbReference type="GeneID" id="105232700"/>
<feature type="chain" id="PRO_5047000450" evidence="3">
    <location>
        <begin position="19"/>
        <end position="119"/>
    </location>
</feature>
<feature type="domain" description="Single" evidence="4">
    <location>
        <begin position="35"/>
        <end position="117"/>
    </location>
</feature>
<sequence length="119" mass="13108">MFRSALVICFCLLSLSQAAVYSERYFKDPAHPGKCVVKDKVVSPGQSIKHPVMACAQFTCDNAQGLATIETCDPVSALPSPLSMIKYDPRDKPTCSWGDFINTNAPYPECCKRHFSCVL</sequence>
<evidence type="ECO:0000313" key="6">
    <source>
        <dbReference type="RefSeq" id="XP_011212782.2"/>
    </source>
</evidence>
<keyword evidence="2" id="KW-0964">Secreted</keyword>
<dbReference type="Proteomes" id="UP001652620">
    <property type="component" value="Chromosome 5"/>
</dbReference>
<dbReference type="InterPro" id="IPR029277">
    <property type="entry name" value="SVWC_dom"/>
</dbReference>
<evidence type="ECO:0000256" key="2">
    <source>
        <dbReference type="ARBA" id="ARBA00022525"/>
    </source>
</evidence>
<evidence type="ECO:0000259" key="4">
    <source>
        <dbReference type="SMART" id="SM01318"/>
    </source>
</evidence>
<dbReference type="OrthoDB" id="7887604at2759"/>
<keyword evidence="5" id="KW-1185">Reference proteome</keyword>
<dbReference type="AlphaFoldDB" id="A0A6I9VH57"/>
<dbReference type="RefSeq" id="XP_011212782.2">
    <property type="nucleotide sequence ID" value="XM_011214480.4"/>
</dbReference>
<dbReference type="KEGG" id="bdr:105232700"/>
<dbReference type="InParanoid" id="A0A6I9VH57"/>
<feature type="signal peptide" evidence="3">
    <location>
        <begin position="1"/>
        <end position="18"/>
    </location>
</feature>
<dbReference type="Pfam" id="PF15430">
    <property type="entry name" value="SVWC"/>
    <property type="match status" value="1"/>
</dbReference>
<keyword evidence="3" id="KW-0732">Signal</keyword>
<gene>
    <name evidence="6" type="primary">LOC105232700</name>
</gene>
<name>A0A6I9VH57_BACDO</name>
<reference evidence="6" key="1">
    <citation type="submission" date="2025-08" db="UniProtKB">
        <authorList>
            <consortium name="RefSeq"/>
        </authorList>
    </citation>
    <scope>IDENTIFICATION</scope>
    <source>
        <tissue evidence="6">Adult</tissue>
    </source>
</reference>
<evidence type="ECO:0000313" key="5">
    <source>
        <dbReference type="Proteomes" id="UP001652620"/>
    </source>
</evidence>
<evidence type="ECO:0000256" key="1">
    <source>
        <dbReference type="ARBA" id="ARBA00004613"/>
    </source>
</evidence>
<organism evidence="5 6">
    <name type="scientific">Bactrocera dorsalis</name>
    <name type="common">Oriental fruit fly</name>
    <name type="synonym">Dacus dorsalis</name>
    <dbReference type="NCBI Taxonomy" id="27457"/>
    <lineage>
        <taxon>Eukaryota</taxon>
        <taxon>Metazoa</taxon>
        <taxon>Ecdysozoa</taxon>
        <taxon>Arthropoda</taxon>
        <taxon>Hexapoda</taxon>
        <taxon>Insecta</taxon>
        <taxon>Pterygota</taxon>
        <taxon>Neoptera</taxon>
        <taxon>Endopterygota</taxon>
        <taxon>Diptera</taxon>
        <taxon>Brachycera</taxon>
        <taxon>Muscomorpha</taxon>
        <taxon>Tephritoidea</taxon>
        <taxon>Tephritidae</taxon>
        <taxon>Bactrocera</taxon>
        <taxon>Bactrocera</taxon>
    </lineage>
</organism>
<comment type="subcellular location">
    <subcellularLocation>
        <location evidence="1">Secreted</location>
    </subcellularLocation>
</comment>
<protein>
    <submittedName>
        <fullName evidence="6">Uncharacterized protein LOC105232700</fullName>
    </submittedName>
</protein>
<evidence type="ECO:0000256" key="3">
    <source>
        <dbReference type="SAM" id="SignalP"/>
    </source>
</evidence>
<dbReference type="SMART" id="SM01318">
    <property type="entry name" value="SVWC"/>
    <property type="match status" value="1"/>
</dbReference>
<dbReference type="GO" id="GO:0005576">
    <property type="term" value="C:extracellular region"/>
    <property type="evidence" value="ECO:0007669"/>
    <property type="project" value="UniProtKB-SubCell"/>
</dbReference>